<feature type="compositionally biased region" description="Polar residues" evidence="1">
    <location>
        <begin position="52"/>
        <end position="67"/>
    </location>
</feature>
<proteinExistence type="predicted"/>
<dbReference type="Proteomes" id="UP000796761">
    <property type="component" value="Unassembled WGS sequence"/>
</dbReference>
<reference evidence="2" key="1">
    <citation type="submission" date="2019-04" db="EMBL/GenBank/DDBJ databases">
        <title>Genome assembly of Zosterops borbonicus 15179.</title>
        <authorList>
            <person name="Leroy T."/>
            <person name="Anselmetti Y."/>
            <person name="Tilak M.-K."/>
            <person name="Nabholz B."/>
        </authorList>
    </citation>
    <scope>NUCLEOTIDE SEQUENCE</scope>
    <source>
        <strain evidence="2">HGM_15179</strain>
        <tissue evidence="2">Muscle</tissue>
    </source>
</reference>
<sequence length="67" mass="8336">MLKTGADREEKRREEKRREEKRREEKRREEKRREEKRREEKRIQKAIPPEKQTGSEFFSPKNSSFGC</sequence>
<evidence type="ECO:0000313" key="2">
    <source>
        <dbReference type="EMBL" id="TRZ16505.1"/>
    </source>
</evidence>
<protein>
    <submittedName>
        <fullName evidence="2">Uncharacterized protein</fullName>
    </submittedName>
</protein>
<accession>A0A8K1LJJ4</accession>
<organism evidence="2 3">
    <name type="scientific">Zosterops borbonicus</name>
    <dbReference type="NCBI Taxonomy" id="364589"/>
    <lineage>
        <taxon>Eukaryota</taxon>
        <taxon>Metazoa</taxon>
        <taxon>Chordata</taxon>
        <taxon>Craniata</taxon>
        <taxon>Vertebrata</taxon>
        <taxon>Euteleostomi</taxon>
        <taxon>Archelosauria</taxon>
        <taxon>Archosauria</taxon>
        <taxon>Dinosauria</taxon>
        <taxon>Saurischia</taxon>
        <taxon>Theropoda</taxon>
        <taxon>Coelurosauria</taxon>
        <taxon>Aves</taxon>
        <taxon>Neognathae</taxon>
        <taxon>Neoaves</taxon>
        <taxon>Telluraves</taxon>
        <taxon>Australaves</taxon>
        <taxon>Passeriformes</taxon>
        <taxon>Sylvioidea</taxon>
        <taxon>Zosteropidae</taxon>
        <taxon>Zosterops</taxon>
    </lineage>
</organism>
<comment type="caution">
    <text evidence="2">The sequence shown here is derived from an EMBL/GenBank/DDBJ whole genome shotgun (WGS) entry which is preliminary data.</text>
</comment>
<gene>
    <name evidence="2" type="ORF">HGM15179_010558</name>
</gene>
<name>A0A8K1LJJ4_9PASS</name>
<evidence type="ECO:0000256" key="1">
    <source>
        <dbReference type="SAM" id="MobiDB-lite"/>
    </source>
</evidence>
<keyword evidence="3" id="KW-1185">Reference proteome</keyword>
<dbReference type="EMBL" id="SWJQ01000309">
    <property type="protein sequence ID" value="TRZ16505.1"/>
    <property type="molecule type" value="Genomic_DNA"/>
</dbReference>
<dbReference type="AlphaFoldDB" id="A0A8K1LJJ4"/>
<evidence type="ECO:0000313" key="3">
    <source>
        <dbReference type="Proteomes" id="UP000796761"/>
    </source>
</evidence>
<feature type="compositionally biased region" description="Basic and acidic residues" evidence="1">
    <location>
        <begin position="1"/>
        <end position="43"/>
    </location>
</feature>
<feature type="region of interest" description="Disordered" evidence="1">
    <location>
        <begin position="1"/>
        <end position="67"/>
    </location>
</feature>